<comment type="similarity">
    <text evidence="4 11">Belongs to the MoeA family.</text>
</comment>
<dbReference type="SUPFAM" id="SSF53218">
    <property type="entry name" value="Molybdenum cofactor biosynthesis proteins"/>
    <property type="match status" value="1"/>
</dbReference>
<dbReference type="Gene3D" id="2.40.340.10">
    <property type="entry name" value="MoeA, C-terminal, domain IV"/>
    <property type="match status" value="1"/>
</dbReference>
<dbReference type="InterPro" id="IPR036425">
    <property type="entry name" value="MoaB/Mog-like_dom_sf"/>
</dbReference>
<comment type="caution">
    <text evidence="13">The sequence shown here is derived from an EMBL/GenBank/DDBJ whole genome shotgun (WGS) entry which is preliminary data.</text>
</comment>
<dbReference type="Proteomes" id="UP000035760">
    <property type="component" value="Unassembled WGS sequence"/>
</dbReference>
<dbReference type="CDD" id="cd00887">
    <property type="entry name" value="MoeA"/>
    <property type="match status" value="1"/>
</dbReference>
<reference evidence="13" key="1">
    <citation type="submission" date="2013-07" db="EMBL/GenBank/DDBJ databases">
        <authorList>
            <person name="McIlroy S."/>
        </authorList>
    </citation>
    <scope>NUCLEOTIDE SEQUENCE [LARGE SCALE GENOMIC DNA]</scope>
    <source>
        <strain evidence="13">Run_A_D11</strain>
    </source>
</reference>
<dbReference type="SUPFAM" id="SSF63867">
    <property type="entry name" value="MoeA C-terminal domain-like"/>
    <property type="match status" value="1"/>
</dbReference>
<proteinExistence type="inferred from homology"/>
<dbReference type="GO" id="GO:0005829">
    <property type="term" value="C:cytosol"/>
    <property type="evidence" value="ECO:0007669"/>
    <property type="project" value="TreeGrafter"/>
</dbReference>
<comment type="cofactor">
    <cofactor evidence="1 11">
        <name>Mg(2+)</name>
        <dbReference type="ChEBI" id="CHEBI:18420"/>
    </cofactor>
</comment>
<dbReference type="SMART" id="SM00852">
    <property type="entry name" value="MoCF_biosynth"/>
    <property type="match status" value="1"/>
</dbReference>
<dbReference type="Gene3D" id="2.170.190.11">
    <property type="entry name" value="Molybdopterin biosynthesis moea protein, domain 3"/>
    <property type="match status" value="1"/>
</dbReference>
<evidence type="ECO:0000256" key="9">
    <source>
        <dbReference type="ARBA" id="ARBA00023150"/>
    </source>
</evidence>
<dbReference type="RefSeq" id="WP_048674046.1">
    <property type="nucleotide sequence ID" value="NZ_CBTJ020000055.1"/>
</dbReference>
<dbReference type="InterPro" id="IPR005110">
    <property type="entry name" value="MoeA_linker/N"/>
</dbReference>
<evidence type="ECO:0000256" key="8">
    <source>
        <dbReference type="ARBA" id="ARBA00022842"/>
    </source>
</evidence>
<dbReference type="GO" id="GO:0046872">
    <property type="term" value="F:metal ion binding"/>
    <property type="evidence" value="ECO:0007669"/>
    <property type="project" value="UniProtKB-UniRule"/>
</dbReference>
<dbReference type="Pfam" id="PF03453">
    <property type="entry name" value="MoeA_N"/>
    <property type="match status" value="1"/>
</dbReference>
<dbReference type="OrthoDB" id="9804758at2"/>
<evidence type="ECO:0000256" key="1">
    <source>
        <dbReference type="ARBA" id="ARBA00001946"/>
    </source>
</evidence>
<accession>W6M9S2</accession>
<dbReference type="Gene3D" id="3.90.105.10">
    <property type="entry name" value="Molybdopterin biosynthesis moea protein, domain 2"/>
    <property type="match status" value="1"/>
</dbReference>
<reference evidence="13" key="2">
    <citation type="submission" date="2014-03" db="EMBL/GenBank/DDBJ databases">
        <title>Candidatus Competibacter-lineage genomes retrieved from metagenomes reveal functional metabolic diversity.</title>
        <authorList>
            <person name="McIlroy S.J."/>
            <person name="Albertsen M."/>
            <person name="Andresen E.K."/>
            <person name="Saunders A.M."/>
            <person name="Kristiansen R."/>
            <person name="Stokholm-Bjerregaard M."/>
            <person name="Nielsen K.L."/>
            <person name="Nielsen P.H."/>
        </authorList>
    </citation>
    <scope>NUCLEOTIDE SEQUENCE</scope>
    <source>
        <strain evidence="13">Run_A_D11</strain>
    </source>
</reference>
<dbReference type="NCBIfam" id="NF045515">
    <property type="entry name" value="Glp_gephyrin"/>
    <property type="match status" value="1"/>
</dbReference>
<evidence type="ECO:0000313" key="14">
    <source>
        <dbReference type="Proteomes" id="UP000035760"/>
    </source>
</evidence>
<sequence length="421" mass="45178">MSDCCAGDRLLTLADALTAALGTIQPICDTETVPLLQAYGRVLAADLSAQLDVPPHDNSAMDGYALHLADLKRDQPTRLPVIGQSLAGHPYLETVARGATVQITTGAVLPEGPDAVVMQEDCEIAADGSWIEIELKVAARLQAGENIRRRGEDVQRDSPLLEAGLRLRPQDVALAAAQGFSTLKVVRQLRVAVVSTGDELYEAGVTLPPGAIYESNRYILIGLLQHLSCKVTDLGILRDERDMVLSVLQNAAATHDVLLTSGGVSVGAADLVKDVIAELGKIEFWRLAIKPGKPLAFGWIKNCLVVGLPGNPVSVAVACLMFTRPLMVKLMGAKPAEPLRLQAIADFEFRRKPGRREWLRARLRFDAELEPIVSIYPTNSSGALSSLSWADGLIELPEDSTGVQLGDKVSYLPFQGLGVVS</sequence>
<evidence type="ECO:0000256" key="4">
    <source>
        <dbReference type="ARBA" id="ARBA00010763"/>
    </source>
</evidence>
<dbReference type="InterPro" id="IPR001453">
    <property type="entry name" value="MoaB/Mog_dom"/>
</dbReference>
<evidence type="ECO:0000256" key="10">
    <source>
        <dbReference type="ARBA" id="ARBA00047317"/>
    </source>
</evidence>
<dbReference type="PANTHER" id="PTHR10192:SF5">
    <property type="entry name" value="GEPHYRIN"/>
    <property type="match status" value="1"/>
</dbReference>
<dbReference type="InterPro" id="IPR008284">
    <property type="entry name" value="MoCF_biosynth_CS"/>
</dbReference>
<keyword evidence="7 11" id="KW-0479">Metal-binding</keyword>
<keyword evidence="6 11" id="KW-0808">Transferase</keyword>
<dbReference type="STRING" id="1400863.BN873_470126"/>
<comment type="catalytic activity">
    <reaction evidence="10">
        <text>adenylyl-molybdopterin + molybdate = Mo-molybdopterin + AMP + H(+)</text>
        <dbReference type="Rhea" id="RHEA:35047"/>
        <dbReference type="ChEBI" id="CHEBI:15378"/>
        <dbReference type="ChEBI" id="CHEBI:36264"/>
        <dbReference type="ChEBI" id="CHEBI:62727"/>
        <dbReference type="ChEBI" id="CHEBI:71302"/>
        <dbReference type="ChEBI" id="CHEBI:456215"/>
        <dbReference type="EC" id="2.10.1.1"/>
    </reaction>
</comment>
<evidence type="ECO:0000256" key="2">
    <source>
        <dbReference type="ARBA" id="ARBA00002901"/>
    </source>
</evidence>
<dbReference type="EC" id="2.10.1.1" evidence="11"/>
<keyword evidence="14" id="KW-1185">Reference proteome</keyword>
<dbReference type="NCBIfam" id="TIGR00177">
    <property type="entry name" value="molyb_syn"/>
    <property type="match status" value="1"/>
</dbReference>
<dbReference type="PANTHER" id="PTHR10192">
    <property type="entry name" value="MOLYBDOPTERIN BIOSYNTHESIS PROTEIN"/>
    <property type="match status" value="1"/>
</dbReference>
<dbReference type="Pfam" id="PF00994">
    <property type="entry name" value="MoCF_biosynth"/>
    <property type="match status" value="1"/>
</dbReference>
<dbReference type="EMBL" id="CBTJ020000055">
    <property type="protein sequence ID" value="CDI03384.1"/>
    <property type="molecule type" value="Genomic_DNA"/>
</dbReference>
<keyword evidence="5 11" id="KW-0500">Molybdenum</keyword>
<gene>
    <name evidence="13" type="ORF">BN873_470126</name>
</gene>
<evidence type="ECO:0000256" key="6">
    <source>
        <dbReference type="ARBA" id="ARBA00022679"/>
    </source>
</evidence>
<evidence type="ECO:0000256" key="11">
    <source>
        <dbReference type="RuleBase" id="RU365090"/>
    </source>
</evidence>
<feature type="domain" description="MoaB/Mog" evidence="12">
    <location>
        <begin position="192"/>
        <end position="329"/>
    </location>
</feature>
<dbReference type="GO" id="GO:0006777">
    <property type="term" value="P:Mo-molybdopterin cofactor biosynthetic process"/>
    <property type="evidence" value="ECO:0007669"/>
    <property type="project" value="UniProtKB-UniRule"/>
</dbReference>
<evidence type="ECO:0000259" key="12">
    <source>
        <dbReference type="SMART" id="SM00852"/>
    </source>
</evidence>
<dbReference type="Gene3D" id="3.40.980.10">
    <property type="entry name" value="MoaB/Mog-like domain"/>
    <property type="match status" value="1"/>
</dbReference>
<dbReference type="UniPathway" id="UPA00344"/>
<dbReference type="AlphaFoldDB" id="W6M9S2"/>
<dbReference type="SUPFAM" id="SSF63882">
    <property type="entry name" value="MoeA N-terminal region -like"/>
    <property type="match status" value="1"/>
</dbReference>
<evidence type="ECO:0000256" key="3">
    <source>
        <dbReference type="ARBA" id="ARBA00005046"/>
    </source>
</evidence>
<keyword evidence="8 11" id="KW-0460">Magnesium</keyword>
<dbReference type="InterPro" id="IPR036135">
    <property type="entry name" value="MoeA_linker/N_sf"/>
</dbReference>
<keyword evidence="9 11" id="KW-0501">Molybdenum cofactor biosynthesis</keyword>
<evidence type="ECO:0000256" key="7">
    <source>
        <dbReference type="ARBA" id="ARBA00022723"/>
    </source>
</evidence>
<dbReference type="GO" id="GO:0061599">
    <property type="term" value="F:molybdopterin molybdotransferase activity"/>
    <property type="evidence" value="ECO:0007669"/>
    <property type="project" value="UniProtKB-UniRule"/>
</dbReference>
<name>W6M9S2_9GAMM</name>
<dbReference type="PROSITE" id="PS01079">
    <property type="entry name" value="MOCF_BIOSYNTHESIS_2"/>
    <property type="match status" value="1"/>
</dbReference>
<organism evidence="13 14">
    <name type="scientific">Candidatus Competibacter denitrificans Run_A_D11</name>
    <dbReference type="NCBI Taxonomy" id="1400863"/>
    <lineage>
        <taxon>Bacteria</taxon>
        <taxon>Pseudomonadati</taxon>
        <taxon>Pseudomonadota</taxon>
        <taxon>Gammaproteobacteria</taxon>
        <taxon>Candidatus Competibacteraceae</taxon>
        <taxon>Candidatus Competibacter</taxon>
    </lineage>
</organism>
<evidence type="ECO:0000313" key="13">
    <source>
        <dbReference type="EMBL" id="CDI03384.1"/>
    </source>
</evidence>
<dbReference type="Pfam" id="PF03454">
    <property type="entry name" value="MoeA_C"/>
    <property type="match status" value="1"/>
</dbReference>
<dbReference type="InterPro" id="IPR038987">
    <property type="entry name" value="MoeA-like"/>
</dbReference>
<comment type="function">
    <text evidence="2 11">Catalyzes the insertion of molybdate into adenylated molybdopterin with the concomitant release of AMP.</text>
</comment>
<comment type="pathway">
    <text evidence="3 11">Cofactor biosynthesis; molybdopterin biosynthesis.</text>
</comment>
<evidence type="ECO:0000256" key="5">
    <source>
        <dbReference type="ARBA" id="ARBA00022505"/>
    </source>
</evidence>
<dbReference type="InterPro" id="IPR005111">
    <property type="entry name" value="MoeA_C_domain_IV"/>
</dbReference>
<dbReference type="InterPro" id="IPR036688">
    <property type="entry name" value="MoeA_C_domain_IV_sf"/>
</dbReference>
<protein>
    <recommendedName>
        <fullName evidence="11">Molybdopterin molybdenumtransferase</fullName>
        <ecNumber evidence="11">2.10.1.1</ecNumber>
    </recommendedName>
</protein>
<dbReference type="FunFam" id="2.170.190.11:FF:000001">
    <property type="entry name" value="Molybdopterin molybdenumtransferase"/>
    <property type="match status" value="1"/>
</dbReference>
<dbReference type="FunFam" id="3.40.980.10:FF:000004">
    <property type="entry name" value="Molybdopterin molybdenumtransferase"/>
    <property type="match status" value="1"/>
</dbReference>